<dbReference type="Gene3D" id="2.130.10.10">
    <property type="entry name" value="YVTN repeat-like/Quinoprotein amine dehydrogenase"/>
    <property type="match status" value="2"/>
</dbReference>
<accession>A0AAF0JC57</accession>
<dbReference type="SUPFAM" id="SSF50978">
    <property type="entry name" value="WD40 repeat-like"/>
    <property type="match status" value="1"/>
</dbReference>
<dbReference type="EMBL" id="CP118375">
    <property type="protein sequence ID" value="WFD41577.1"/>
    <property type="molecule type" value="Genomic_DNA"/>
</dbReference>
<dbReference type="InterPro" id="IPR015943">
    <property type="entry name" value="WD40/YVTN_repeat-like_dom_sf"/>
</dbReference>
<protein>
    <submittedName>
        <fullName evidence="1">Uncharacterized protein</fullName>
    </submittedName>
</protein>
<dbReference type="PANTHER" id="PTHR13211">
    <property type="entry name" value="TELOMERASE CAJAL BODY PROTEIN 1"/>
    <property type="match status" value="1"/>
</dbReference>
<gene>
    <name evidence="1" type="ORF">MPSI1_000208</name>
</gene>
<name>A0AAF0JC57_9BASI</name>
<evidence type="ECO:0000313" key="2">
    <source>
        <dbReference type="Proteomes" id="UP001214628"/>
    </source>
</evidence>
<evidence type="ECO:0000313" key="1">
    <source>
        <dbReference type="EMBL" id="WFD41577.1"/>
    </source>
</evidence>
<dbReference type="InterPro" id="IPR051150">
    <property type="entry name" value="SWT21/TCAB1_mRNA_Telomere"/>
</dbReference>
<organism evidence="1 2">
    <name type="scientific">Malassezia psittaci</name>
    <dbReference type="NCBI Taxonomy" id="1821823"/>
    <lineage>
        <taxon>Eukaryota</taxon>
        <taxon>Fungi</taxon>
        <taxon>Dikarya</taxon>
        <taxon>Basidiomycota</taxon>
        <taxon>Ustilaginomycotina</taxon>
        <taxon>Malasseziomycetes</taxon>
        <taxon>Malasseziales</taxon>
        <taxon>Malasseziaceae</taxon>
        <taxon>Malassezia</taxon>
    </lineage>
</organism>
<keyword evidence="2" id="KW-1185">Reference proteome</keyword>
<dbReference type="PANTHER" id="PTHR13211:SF0">
    <property type="entry name" value="TELOMERASE CAJAL BODY PROTEIN 1"/>
    <property type="match status" value="1"/>
</dbReference>
<dbReference type="InterPro" id="IPR036322">
    <property type="entry name" value="WD40_repeat_dom_sf"/>
</dbReference>
<reference evidence="1" key="1">
    <citation type="submission" date="2023-02" db="EMBL/GenBank/DDBJ databases">
        <title>Mating type loci evolution in Malassezia.</title>
        <authorList>
            <person name="Coelho M.A."/>
        </authorList>
    </citation>
    <scope>NUCLEOTIDE SEQUENCE</scope>
    <source>
        <strain evidence="1">CBS 14136</strain>
    </source>
</reference>
<sequence length="415" mass="45955">MSSGEMLCDGSYVLARSESHSIQVYRVNDKAAEFRHAYRSPTPILDVQWYGYPAESEDEEVHWCFAVSSRDIPLRLINALTGEVKITYAIIDHTEKHVAAMALAFSRDGGRLYGGLTNAVAIYPLACAGVNRHVALELGRELSEAHEGNCGIVSTLATGWAPRAFDEENGGVPLEILAVGTFLGFVGLYVSDAHWLTSATETRKGTFVTPPRHGAEQTVCGARTFLTGWHVCEGSGISQVAWHPKHREILVVAPRRADHLLVYDTSYFYGSGQLSEHATVHTQSRSLIARLKRSTGSNHQRFWFDIDNEGNFLAAGDEKGIIRIWAWDSILTRTSSVCPIPPLLEWQAHQDAVGSIQFSPKDLHTLMSVSGARHWDPVDHTYETSESDTDSEDIPIAKKPFSIDSSAVFWRWSTS</sequence>
<dbReference type="Proteomes" id="UP001214628">
    <property type="component" value="Chromosome 1"/>
</dbReference>
<proteinExistence type="predicted"/>
<dbReference type="AlphaFoldDB" id="A0AAF0JC57"/>